<dbReference type="OrthoDB" id="8856820at2759"/>
<dbReference type="InterPro" id="IPR036770">
    <property type="entry name" value="Ankyrin_rpt-contain_sf"/>
</dbReference>
<evidence type="ECO:0000313" key="3">
    <source>
        <dbReference type="Proteomes" id="UP000230750"/>
    </source>
</evidence>
<dbReference type="PANTHER" id="PTHR46885">
    <property type="entry name" value="PROTEIN ANKUB1"/>
    <property type="match status" value="1"/>
</dbReference>
<dbReference type="Gene3D" id="1.25.40.20">
    <property type="entry name" value="Ankyrin repeat-containing domain"/>
    <property type="match status" value="1"/>
</dbReference>
<dbReference type="Proteomes" id="UP000230750">
    <property type="component" value="Unassembled WGS sequence"/>
</dbReference>
<gene>
    <name evidence="2" type="ORF">BSL78_20439</name>
</gene>
<dbReference type="SUPFAM" id="SSF48403">
    <property type="entry name" value="Ankyrin repeat"/>
    <property type="match status" value="1"/>
</dbReference>
<sequence>MKILSRGTEWRRDRKYVVLSYQGADLDDEWILGDIGIQAGITLRCGFREEVTPKLYAYCAYNDETVEILEEIDLSKHTVANLRTMITRRTGLPVTTFRVITKDKREMFDDNLLDKYDIELQDTVRVETWDGWNEFLKAAMIGQTAQVMYHMSQEDSINKFQARVALFIAAHHGHMDLASSILRLGVRSDEAVGDHPIREWCQSSHVDAYRTPVHEGAEHGQLSILRIFVFNNICCVTCKDGNGLTGLNVALRKQQREVALYLLTKQWSNVQFSALSLPLTIYSQIRKWCDKAKEKVLLIYGPSRSTIKEKKVTRKNGARAGQTVHVDGYTDSMMNSNPKSRLVDHRCRSFSFP</sequence>
<feature type="domain" description="Ubiquitin-like" evidence="1">
    <location>
        <begin position="76"/>
        <end position="126"/>
    </location>
</feature>
<dbReference type="PANTHER" id="PTHR46885:SF1">
    <property type="entry name" value="PROTEIN ANKUB1"/>
    <property type="match status" value="1"/>
</dbReference>
<dbReference type="EMBL" id="MRZV01000910">
    <property type="protein sequence ID" value="PIK42715.1"/>
    <property type="molecule type" value="Genomic_DNA"/>
</dbReference>
<accession>A0A2G8K434</accession>
<comment type="caution">
    <text evidence="2">The sequence shown here is derived from an EMBL/GenBank/DDBJ whole genome shotgun (WGS) entry which is preliminary data.</text>
</comment>
<proteinExistence type="predicted"/>
<dbReference type="CDD" id="cd17051">
    <property type="entry name" value="Ubl2_ANKUB1"/>
    <property type="match status" value="1"/>
</dbReference>
<organism evidence="2 3">
    <name type="scientific">Stichopus japonicus</name>
    <name type="common">Sea cucumber</name>
    <dbReference type="NCBI Taxonomy" id="307972"/>
    <lineage>
        <taxon>Eukaryota</taxon>
        <taxon>Metazoa</taxon>
        <taxon>Echinodermata</taxon>
        <taxon>Eleutherozoa</taxon>
        <taxon>Echinozoa</taxon>
        <taxon>Holothuroidea</taxon>
        <taxon>Aspidochirotacea</taxon>
        <taxon>Aspidochirotida</taxon>
        <taxon>Stichopodidae</taxon>
        <taxon>Apostichopus</taxon>
    </lineage>
</organism>
<dbReference type="InterPro" id="IPR000626">
    <property type="entry name" value="Ubiquitin-like_dom"/>
</dbReference>
<evidence type="ECO:0000259" key="1">
    <source>
        <dbReference type="PROSITE" id="PS50053"/>
    </source>
</evidence>
<dbReference type="PROSITE" id="PS50053">
    <property type="entry name" value="UBIQUITIN_2"/>
    <property type="match status" value="1"/>
</dbReference>
<keyword evidence="3" id="KW-1185">Reference proteome</keyword>
<reference evidence="2 3" key="1">
    <citation type="journal article" date="2017" name="PLoS Biol.">
        <title>The sea cucumber genome provides insights into morphological evolution and visceral regeneration.</title>
        <authorList>
            <person name="Zhang X."/>
            <person name="Sun L."/>
            <person name="Yuan J."/>
            <person name="Sun Y."/>
            <person name="Gao Y."/>
            <person name="Zhang L."/>
            <person name="Li S."/>
            <person name="Dai H."/>
            <person name="Hamel J.F."/>
            <person name="Liu C."/>
            <person name="Yu Y."/>
            <person name="Liu S."/>
            <person name="Lin W."/>
            <person name="Guo K."/>
            <person name="Jin S."/>
            <person name="Xu P."/>
            <person name="Storey K.B."/>
            <person name="Huan P."/>
            <person name="Zhang T."/>
            <person name="Zhou Y."/>
            <person name="Zhang J."/>
            <person name="Lin C."/>
            <person name="Li X."/>
            <person name="Xing L."/>
            <person name="Huo D."/>
            <person name="Sun M."/>
            <person name="Wang L."/>
            <person name="Mercier A."/>
            <person name="Li F."/>
            <person name="Yang H."/>
            <person name="Xiang J."/>
        </authorList>
    </citation>
    <scope>NUCLEOTIDE SEQUENCE [LARGE SCALE GENOMIC DNA]</scope>
    <source>
        <strain evidence="2">Shaxun</strain>
        <tissue evidence="2">Muscle</tissue>
    </source>
</reference>
<dbReference type="SUPFAM" id="SSF54236">
    <property type="entry name" value="Ubiquitin-like"/>
    <property type="match status" value="1"/>
</dbReference>
<name>A0A2G8K434_STIJA</name>
<dbReference type="AlphaFoldDB" id="A0A2G8K434"/>
<dbReference type="InterPro" id="IPR029071">
    <property type="entry name" value="Ubiquitin-like_domsf"/>
</dbReference>
<protein>
    <recommendedName>
        <fullName evidence="1">Ubiquitin-like domain-containing protein</fullName>
    </recommendedName>
</protein>
<evidence type="ECO:0000313" key="2">
    <source>
        <dbReference type="EMBL" id="PIK42715.1"/>
    </source>
</evidence>
<dbReference type="InterPro" id="IPR042788">
    <property type="entry name" value="ANKUB1"/>
</dbReference>